<keyword evidence="2" id="KW-1185">Reference proteome</keyword>
<protein>
    <recommendedName>
        <fullName evidence="3">ATP-binding protein</fullName>
    </recommendedName>
</protein>
<accession>A0A810Q9U4</accession>
<dbReference type="Proteomes" id="UP000679848">
    <property type="component" value="Chromosome"/>
</dbReference>
<evidence type="ECO:0000313" key="1">
    <source>
        <dbReference type="EMBL" id="BCK85010.1"/>
    </source>
</evidence>
<evidence type="ECO:0008006" key="3">
    <source>
        <dbReference type="Google" id="ProtNLM"/>
    </source>
</evidence>
<gene>
    <name evidence="1" type="ORF">MM59RIKEN_23290</name>
</gene>
<sequence>MSSKLFSFSRPLPEPFDKVKRKVKVSSKYGDGTESTLCCTVAKAVLAYFKCKYGVEPGAVGLCGSKGVAEYKSDSGPDDYHLAVYEPASGSVLASLYNKDTEMIETYAIRNNGRDGAAVLMAMLPALMVDDEFKEHLMELEKQYQLGFPDINQSTNDLAILCDNAYRRVSDSSCGAHLPVNIDGSGNLMRVSTTHIDAGNFRPDSVLAGMFTILATSSAPVKLEIKEATPHSDFIGKYVLNPARILTPHEQALVPVLEPWYVLPEEVITICKHAKASTGRSLPMRNFLLRGPAGTGKTEGARAIAAGLNLPYMKYTCSAGTEIFDLVGQVFPDTDGPSTGDADLDQQREQLKEMGGITYENVKKLMGLPDLDDMDYDPAGTYQKLSGMEKPDATSQDCMSLVMEMVTNKLQQLCKVQPESSDGRQTFTYIETDFIRALKHGYLVELQEPTTIIQPGVLVGLNSLLEQKGSITLPTGEVIHRHPDAVVVVTTNVSYEGCRGVNQSVLDRMNLTQDIELPEPEIMAQRAMSITGCEDDVLVGRMVQVVCDMADYCRKNGISDGNCGMRSLIDWIMSTEITGDPYTSARYTIVSKATSDEEDRSALLTTVLEPIFAPKQKKAV</sequence>
<name>A0A810Q9U4_9FIRM</name>
<organism evidence="1 2">
    <name type="scientific">Pusillibacter faecalis</name>
    <dbReference type="NCBI Taxonomy" id="2714358"/>
    <lineage>
        <taxon>Bacteria</taxon>
        <taxon>Bacillati</taxon>
        <taxon>Bacillota</taxon>
        <taxon>Clostridia</taxon>
        <taxon>Eubacteriales</taxon>
        <taxon>Oscillospiraceae</taxon>
        <taxon>Pusillibacter</taxon>
    </lineage>
</organism>
<dbReference type="RefSeq" id="WP_055180032.1">
    <property type="nucleotide sequence ID" value="NZ_AP023420.1"/>
</dbReference>
<dbReference type="EMBL" id="AP023420">
    <property type="protein sequence ID" value="BCK85010.1"/>
    <property type="molecule type" value="Genomic_DNA"/>
</dbReference>
<evidence type="ECO:0000313" key="2">
    <source>
        <dbReference type="Proteomes" id="UP000679848"/>
    </source>
</evidence>
<dbReference type="InterPro" id="IPR027417">
    <property type="entry name" value="P-loop_NTPase"/>
</dbReference>
<dbReference type="Gene3D" id="3.40.50.300">
    <property type="entry name" value="P-loop containing nucleotide triphosphate hydrolases"/>
    <property type="match status" value="1"/>
</dbReference>
<dbReference type="AlphaFoldDB" id="A0A810Q9U4"/>
<dbReference type="KEGG" id="pfaa:MM59RIKEN_23290"/>
<proteinExistence type="predicted"/>
<reference evidence="1" key="1">
    <citation type="submission" date="2020-09" db="EMBL/GenBank/DDBJ databases">
        <title>New species isolated from human feces.</title>
        <authorList>
            <person name="Kitahara M."/>
            <person name="Shigeno Y."/>
            <person name="Shime M."/>
            <person name="Matsumoto Y."/>
            <person name="Nakamura S."/>
            <person name="Motooka D."/>
            <person name="Fukuoka S."/>
            <person name="Nishikawa H."/>
            <person name="Benno Y."/>
        </authorList>
    </citation>
    <scope>NUCLEOTIDE SEQUENCE</scope>
    <source>
        <strain evidence="1">MM59</strain>
    </source>
</reference>
<dbReference type="SUPFAM" id="SSF52540">
    <property type="entry name" value="P-loop containing nucleoside triphosphate hydrolases"/>
    <property type="match status" value="1"/>
</dbReference>